<reference evidence="3" key="1">
    <citation type="journal article" date="2019" name="Int. J. Syst. Evol. Microbiol.">
        <title>The Global Catalogue of Microorganisms (GCM) 10K type strain sequencing project: providing services to taxonomists for standard genome sequencing and annotation.</title>
        <authorList>
            <consortium name="The Broad Institute Genomics Platform"/>
            <consortium name="The Broad Institute Genome Sequencing Center for Infectious Disease"/>
            <person name="Wu L."/>
            <person name="Ma J."/>
        </authorList>
    </citation>
    <scope>NUCLEOTIDE SEQUENCE [LARGE SCALE GENOMIC DNA]</scope>
    <source>
        <strain evidence="3">LMG 29894</strain>
    </source>
</reference>
<organism evidence="2 3">
    <name type="scientific">Chitinimonas lacunae</name>
    <dbReference type="NCBI Taxonomy" id="1963018"/>
    <lineage>
        <taxon>Bacteria</taxon>
        <taxon>Pseudomonadati</taxon>
        <taxon>Pseudomonadota</taxon>
        <taxon>Betaproteobacteria</taxon>
        <taxon>Neisseriales</taxon>
        <taxon>Chitinibacteraceae</taxon>
        <taxon>Chitinimonas</taxon>
    </lineage>
</organism>
<keyword evidence="1" id="KW-1133">Transmembrane helix</keyword>
<feature type="transmembrane region" description="Helical" evidence="1">
    <location>
        <begin position="353"/>
        <end position="371"/>
    </location>
</feature>
<feature type="transmembrane region" description="Helical" evidence="1">
    <location>
        <begin position="293"/>
        <end position="311"/>
    </location>
</feature>
<keyword evidence="1" id="KW-0472">Membrane</keyword>
<feature type="transmembrane region" description="Helical" evidence="1">
    <location>
        <begin position="377"/>
        <end position="398"/>
    </location>
</feature>
<protein>
    <submittedName>
        <fullName evidence="2">Uncharacterized protein</fullName>
    </submittedName>
</protein>
<feature type="transmembrane region" description="Helical" evidence="1">
    <location>
        <begin position="323"/>
        <end position="341"/>
    </location>
</feature>
<feature type="transmembrane region" description="Helical" evidence="1">
    <location>
        <begin position="410"/>
        <end position="428"/>
    </location>
</feature>
<sequence>MTRRLECWFVLFTTLLLGTVLTLLGSIAFSRIETVRAAEVNTKARLVANGIAATISHAVTVGVPLDRLIGLEELVAARLQANPELVAIEVSDTQGRIILRPRQPLPEQIANASARVNGLEIAQVRVGLRPPNPLRIALPLLTACAALLLLGVVAANEAFRFLFRRGPLSRADAVRLMVAAVNAKSLDQVYRGSGQGVADPRLDWLASRIRAANERFVRVERLIASLRDTEPDADRRAELTQLQKETRGDARFAAAKPIAHRLDSLASDSRWLVFLAATAVGGLRGGGPVGGAAFAELLALLTGSLAGAAVLTGPLRQATASHLAGWGALLLTAALVLNSFVPHSAWVELTLRLFAGAGLAVLAVGAARAAAHGRDANLPACMAGMVAGLEVVGPLLGLVLEPLLHERSGLVLGAIALVAMFTALSVRAQHPAWRMPPPQYPPRTPLRLWAAILSGSVWGGATAVCLLLQRQPNYLQDWLVLMWLFLGPAAGCALTLGFGWRRWHWLALPLLLAAGVGLALGFSWSLPLAALAAGLSLAAGWSQRSQHWVEARYAGIDTIVAIAVLGTAFALARFGTPVFLGALAWTALALALALTTTYSTEGEP</sequence>
<feature type="transmembrane region" description="Helical" evidence="1">
    <location>
        <begin position="480"/>
        <end position="500"/>
    </location>
</feature>
<feature type="transmembrane region" description="Helical" evidence="1">
    <location>
        <begin position="578"/>
        <end position="598"/>
    </location>
</feature>
<evidence type="ECO:0000313" key="3">
    <source>
        <dbReference type="Proteomes" id="UP001595791"/>
    </source>
</evidence>
<feature type="transmembrane region" description="Helical" evidence="1">
    <location>
        <begin position="506"/>
        <end position="539"/>
    </location>
</feature>
<dbReference type="RefSeq" id="WP_378164507.1">
    <property type="nucleotide sequence ID" value="NZ_JBHSBU010000001.1"/>
</dbReference>
<evidence type="ECO:0000313" key="2">
    <source>
        <dbReference type="EMBL" id="MFC4160072.1"/>
    </source>
</evidence>
<accession>A0ABV8MSS6</accession>
<keyword evidence="1" id="KW-0812">Transmembrane</keyword>
<comment type="caution">
    <text evidence="2">The sequence shown here is derived from an EMBL/GenBank/DDBJ whole genome shotgun (WGS) entry which is preliminary data.</text>
</comment>
<evidence type="ECO:0000256" key="1">
    <source>
        <dbReference type="SAM" id="Phobius"/>
    </source>
</evidence>
<keyword evidence="3" id="KW-1185">Reference proteome</keyword>
<feature type="transmembrane region" description="Helical" evidence="1">
    <location>
        <begin position="136"/>
        <end position="155"/>
    </location>
</feature>
<dbReference type="EMBL" id="JBHSBU010000001">
    <property type="protein sequence ID" value="MFC4160072.1"/>
    <property type="molecule type" value="Genomic_DNA"/>
</dbReference>
<name>A0ABV8MSS6_9NEIS</name>
<dbReference type="Proteomes" id="UP001595791">
    <property type="component" value="Unassembled WGS sequence"/>
</dbReference>
<feature type="transmembrane region" description="Helical" evidence="1">
    <location>
        <begin position="448"/>
        <end position="468"/>
    </location>
</feature>
<proteinExistence type="predicted"/>
<feature type="transmembrane region" description="Helical" evidence="1">
    <location>
        <begin position="551"/>
        <end position="572"/>
    </location>
</feature>
<gene>
    <name evidence="2" type="ORF">ACFOW7_12005</name>
</gene>